<dbReference type="EMBL" id="LJIJ01000891">
    <property type="protein sequence ID" value="ODM93911.1"/>
    <property type="molecule type" value="Genomic_DNA"/>
</dbReference>
<name>A0A1D2MM29_ORCCI</name>
<dbReference type="AlphaFoldDB" id="A0A1D2MM29"/>
<gene>
    <name evidence="2" type="ORF">Ocin01_12780</name>
</gene>
<accession>A0A1D2MM29</accession>
<evidence type="ECO:0000313" key="3">
    <source>
        <dbReference type="Proteomes" id="UP000094527"/>
    </source>
</evidence>
<comment type="caution">
    <text evidence="2">The sequence shown here is derived from an EMBL/GenBank/DDBJ whole genome shotgun (WGS) entry which is preliminary data.</text>
</comment>
<feature type="signal peptide" evidence="1">
    <location>
        <begin position="1"/>
        <end position="22"/>
    </location>
</feature>
<keyword evidence="1" id="KW-0732">Signal</keyword>
<reference evidence="2 3" key="1">
    <citation type="journal article" date="2016" name="Genome Biol. Evol.">
        <title>Gene Family Evolution Reflects Adaptation to Soil Environmental Stressors in the Genome of the Collembolan Orchesella cincta.</title>
        <authorList>
            <person name="Faddeeva-Vakhrusheva A."/>
            <person name="Derks M.F."/>
            <person name="Anvar S.Y."/>
            <person name="Agamennone V."/>
            <person name="Suring W."/>
            <person name="Smit S."/>
            <person name="van Straalen N.M."/>
            <person name="Roelofs D."/>
        </authorList>
    </citation>
    <scope>NUCLEOTIDE SEQUENCE [LARGE SCALE GENOMIC DNA]</scope>
    <source>
        <tissue evidence="2">Mixed pool</tissue>
    </source>
</reference>
<organism evidence="2 3">
    <name type="scientific">Orchesella cincta</name>
    <name type="common">Springtail</name>
    <name type="synonym">Podura cincta</name>
    <dbReference type="NCBI Taxonomy" id="48709"/>
    <lineage>
        <taxon>Eukaryota</taxon>
        <taxon>Metazoa</taxon>
        <taxon>Ecdysozoa</taxon>
        <taxon>Arthropoda</taxon>
        <taxon>Hexapoda</taxon>
        <taxon>Collembola</taxon>
        <taxon>Entomobryomorpha</taxon>
        <taxon>Entomobryoidea</taxon>
        <taxon>Orchesellidae</taxon>
        <taxon>Orchesellinae</taxon>
        <taxon>Orchesella</taxon>
    </lineage>
</organism>
<evidence type="ECO:0000256" key="1">
    <source>
        <dbReference type="SAM" id="SignalP"/>
    </source>
</evidence>
<evidence type="ECO:0000313" key="2">
    <source>
        <dbReference type="EMBL" id="ODM93911.1"/>
    </source>
</evidence>
<protein>
    <submittedName>
        <fullName evidence="2">Uncharacterized protein</fullName>
    </submittedName>
</protein>
<keyword evidence="3" id="KW-1185">Reference proteome</keyword>
<sequence>MGSSIFFCCICLLFSQVVLIQGIPVASFPQEDNKVDSAVDPLFLLSISGESGEGAFNLRFPRAAIVNPNNAPQFFRLDGGHHDDHHHDHHHG</sequence>
<dbReference type="Proteomes" id="UP000094527">
    <property type="component" value="Unassembled WGS sequence"/>
</dbReference>
<proteinExistence type="predicted"/>
<feature type="chain" id="PRO_5008904238" evidence="1">
    <location>
        <begin position="23"/>
        <end position="92"/>
    </location>
</feature>